<evidence type="ECO:0000313" key="2">
    <source>
        <dbReference type="Proteomes" id="UP000886998"/>
    </source>
</evidence>
<dbReference type="AlphaFoldDB" id="A0A8X7BPV1"/>
<accession>A0A8X7BPV1</accession>
<reference evidence="1" key="1">
    <citation type="submission" date="2020-08" db="EMBL/GenBank/DDBJ databases">
        <title>Multicomponent nature underlies the extraordinary mechanical properties of spider dragline silk.</title>
        <authorList>
            <person name="Kono N."/>
            <person name="Nakamura H."/>
            <person name="Mori M."/>
            <person name="Yoshida Y."/>
            <person name="Ohtoshi R."/>
            <person name="Malay A.D."/>
            <person name="Moran D.A.P."/>
            <person name="Tomita M."/>
            <person name="Numata K."/>
            <person name="Arakawa K."/>
        </authorList>
    </citation>
    <scope>NUCLEOTIDE SEQUENCE</scope>
</reference>
<dbReference type="Proteomes" id="UP000886998">
    <property type="component" value="Unassembled WGS sequence"/>
</dbReference>
<proteinExistence type="predicted"/>
<gene>
    <name evidence="1" type="primary">AVEN_113878_1</name>
    <name evidence="1" type="ORF">TNIN_453801</name>
</gene>
<dbReference type="EMBL" id="BMAV01001759">
    <property type="protein sequence ID" value="GFY40216.1"/>
    <property type="molecule type" value="Genomic_DNA"/>
</dbReference>
<comment type="caution">
    <text evidence="1">The sequence shown here is derived from an EMBL/GenBank/DDBJ whole genome shotgun (WGS) entry which is preliminary data.</text>
</comment>
<keyword evidence="2" id="KW-1185">Reference proteome</keyword>
<evidence type="ECO:0000313" key="1">
    <source>
        <dbReference type="EMBL" id="GFY40216.1"/>
    </source>
</evidence>
<sequence length="151" mass="17170">MPCKEDVCCENSLPDNFLSSDMEELVAAIKHNLHLKSKPSHSVFAKHRRMSPYAAPVRAVCRNKLNNPEIAIDHSSSNCKYCLLRSKSSKDNSSQDPYEILTFLRKGILINEAVKRLQKRDLESNSCKKTDFYDLDDVDVSVESVCENFSQ</sequence>
<name>A0A8X7BPV1_9ARAC</name>
<organism evidence="1 2">
    <name type="scientific">Trichonephila inaurata madagascariensis</name>
    <dbReference type="NCBI Taxonomy" id="2747483"/>
    <lineage>
        <taxon>Eukaryota</taxon>
        <taxon>Metazoa</taxon>
        <taxon>Ecdysozoa</taxon>
        <taxon>Arthropoda</taxon>
        <taxon>Chelicerata</taxon>
        <taxon>Arachnida</taxon>
        <taxon>Araneae</taxon>
        <taxon>Araneomorphae</taxon>
        <taxon>Entelegynae</taxon>
        <taxon>Araneoidea</taxon>
        <taxon>Nephilidae</taxon>
        <taxon>Trichonephila</taxon>
        <taxon>Trichonephila inaurata</taxon>
    </lineage>
</organism>
<dbReference type="OrthoDB" id="6381246at2759"/>
<protein>
    <submittedName>
        <fullName evidence="1">Uncharacterized protein</fullName>
    </submittedName>
</protein>